<evidence type="ECO:0000259" key="2">
    <source>
        <dbReference type="SMART" id="SM00507"/>
    </source>
</evidence>
<dbReference type="InterPro" id="IPR003615">
    <property type="entry name" value="HNH_nuc"/>
</dbReference>
<dbReference type="PANTHER" id="PTHR33877:SF1">
    <property type="entry name" value="TYPE IV METHYL-DIRECTED RESTRICTION ENZYME ECOKMCRA"/>
    <property type="match status" value="1"/>
</dbReference>
<organism evidence="3 4">
    <name type="scientific">Micromonospora humidisoli</name>
    <dbReference type="NCBI Taxonomy" id="2807622"/>
    <lineage>
        <taxon>Bacteria</taxon>
        <taxon>Bacillati</taxon>
        <taxon>Actinomycetota</taxon>
        <taxon>Actinomycetes</taxon>
        <taxon>Micromonosporales</taxon>
        <taxon>Micromonosporaceae</taxon>
        <taxon>Micromonospora</taxon>
    </lineage>
</organism>
<name>A0ABS2JAN8_9ACTN</name>
<reference evidence="3 4" key="1">
    <citation type="submission" date="2021-02" db="EMBL/GenBank/DDBJ databases">
        <authorList>
            <person name="Lee D.-H."/>
        </authorList>
    </citation>
    <scope>NUCLEOTIDE SEQUENCE [LARGE SCALE GENOMIC DNA]</scope>
    <source>
        <strain evidence="3 4">MMS20-R2-29</strain>
    </source>
</reference>
<feature type="domain" description="HNH nuclease" evidence="2">
    <location>
        <begin position="129"/>
        <end position="191"/>
    </location>
</feature>
<dbReference type="SMART" id="SM00507">
    <property type="entry name" value="HNHc"/>
    <property type="match status" value="1"/>
</dbReference>
<dbReference type="InterPro" id="IPR052892">
    <property type="entry name" value="NA-targeting_endonuclease"/>
</dbReference>
<protein>
    <recommendedName>
        <fullName evidence="2">HNH nuclease domain-containing protein</fullName>
    </recommendedName>
</protein>
<proteinExistence type="predicted"/>
<accession>A0ABS2JAN8</accession>
<evidence type="ECO:0000313" key="3">
    <source>
        <dbReference type="EMBL" id="MBM7083617.1"/>
    </source>
</evidence>
<gene>
    <name evidence="3" type="ORF">JQN84_13935</name>
</gene>
<dbReference type="CDD" id="cd00085">
    <property type="entry name" value="HNHc"/>
    <property type="match status" value="1"/>
</dbReference>
<keyword evidence="4" id="KW-1185">Reference proteome</keyword>
<evidence type="ECO:0000256" key="1">
    <source>
        <dbReference type="SAM" id="MobiDB-lite"/>
    </source>
</evidence>
<feature type="compositionally biased region" description="Pro residues" evidence="1">
    <location>
        <begin position="305"/>
        <end position="314"/>
    </location>
</feature>
<dbReference type="RefSeq" id="WP_204958755.1">
    <property type="nucleotide sequence ID" value="NZ_JAFEUO010000003.1"/>
</dbReference>
<evidence type="ECO:0000313" key="4">
    <source>
        <dbReference type="Proteomes" id="UP000809587"/>
    </source>
</evidence>
<dbReference type="Gene3D" id="1.10.30.50">
    <property type="match status" value="1"/>
</dbReference>
<sequence>MPYWLESDTFHTEPVWEVLAGGVADLVDALQSALCRLKSVASSVLSDGYLTEGMALQQCRGRKKILGLLTTGVLDQPPLLHRQGDECECLGDGWITGYAYRIHGFSKRNPSRREYNRNRAQKADLRDARLKALVYTRDGGCCRYCGSGPLSPKSGRAKDPRKRIHYDHVDPDQPAGANAENFVLSCKRCNEHKGHRLPHEADMVLLPIPTPEQAARMRTRDQVLHDLPADGDHAPITDETTTNHDHEQKPITERTDEPITDHERDRNADPAPPVRLNPDNTATTTTTNHHPEGSGLGRGGKPEVKPPPPTPPTPWSHQPARSPQHPDIYHRRSRPAPTQPDPYIWPPGAVPAHPAPPAQPAPEDR</sequence>
<dbReference type="EMBL" id="JAFEUO010000003">
    <property type="protein sequence ID" value="MBM7083617.1"/>
    <property type="molecule type" value="Genomic_DNA"/>
</dbReference>
<feature type="region of interest" description="Disordered" evidence="1">
    <location>
        <begin position="226"/>
        <end position="365"/>
    </location>
</feature>
<feature type="compositionally biased region" description="Basic and acidic residues" evidence="1">
    <location>
        <begin position="226"/>
        <end position="268"/>
    </location>
</feature>
<dbReference type="Proteomes" id="UP000809587">
    <property type="component" value="Unassembled WGS sequence"/>
</dbReference>
<comment type="caution">
    <text evidence="3">The sequence shown here is derived from an EMBL/GenBank/DDBJ whole genome shotgun (WGS) entry which is preliminary data.</text>
</comment>
<feature type="compositionally biased region" description="Pro residues" evidence="1">
    <location>
        <begin position="337"/>
        <end position="365"/>
    </location>
</feature>
<dbReference type="PANTHER" id="PTHR33877">
    <property type="entry name" value="SLL1193 PROTEIN"/>
    <property type="match status" value="1"/>
</dbReference>